<organism evidence="3 4">
    <name type="scientific">Nocardia callitridis</name>
    <dbReference type="NCBI Taxonomy" id="648753"/>
    <lineage>
        <taxon>Bacteria</taxon>
        <taxon>Bacillati</taxon>
        <taxon>Actinomycetota</taxon>
        <taxon>Actinomycetes</taxon>
        <taxon>Mycobacteriales</taxon>
        <taxon>Nocardiaceae</taxon>
        <taxon>Nocardia</taxon>
    </lineage>
</organism>
<dbReference type="InterPro" id="IPR050807">
    <property type="entry name" value="TransReg_Diox_bact_type"/>
</dbReference>
<evidence type="ECO:0000256" key="1">
    <source>
        <dbReference type="ARBA" id="ARBA00023125"/>
    </source>
</evidence>
<evidence type="ECO:0000313" key="4">
    <source>
        <dbReference type="Proteomes" id="UP001500603"/>
    </source>
</evidence>
<accession>A0ABP9L3E7</accession>
<sequence>MGRQEPAQPPQVVIAAALRRRRVDAGLSLSVVAQRAGIAKSTLSQLESGTGNPSLETLWALCVALDIPFSQLLEPQRASVQVIRVGEGPVVVAEQSDYRVTLLAPGPPNARRDLYRIATEPGHPRRSDPHSEGTVEHVLLATGHALVGPLDDPVELHAGDYICYPADIPHVFEAREPGTTAALVIESR</sequence>
<dbReference type="Gene3D" id="2.60.120.10">
    <property type="entry name" value="Jelly Rolls"/>
    <property type="match status" value="1"/>
</dbReference>
<name>A0ABP9L3E7_9NOCA</name>
<keyword evidence="4" id="KW-1185">Reference proteome</keyword>
<gene>
    <name evidence="3" type="ORF">GCM10023318_60210</name>
</gene>
<keyword evidence="1" id="KW-0238">DNA-binding</keyword>
<dbReference type="CDD" id="cd02209">
    <property type="entry name" value="cupin_XRE_C"/>
    <property type="match status" value="1"/>
</dbReference>
<dbReference type="Proteomes" id="UP001500603">
    <property type="component" value="Unassembled WGS sequence"/>
</dbReference>
<dbReference type="EMBL" id="BAABJM010000009">
    <property type="protein sequence ID" value="GAA5069159.1"/>
    <property type="molecule type" value="Genomic_DNA"/>
</dbReference>
<dbReference type="InterPro" id="IPR001387">
    <property type="entry name" value="Cro/C1-type_HTH"/>
</dbReference>
<dbReference type="Gene3D" id="1.10.260.40">
    <property type="entry name" value="lambda repressor-like DNA-binding domains"/>
    <property type="match status" value="1"/>
</dbReference>
<dbReference type="Pfam" id="PF01381">
    <property type="entry name" value="HTH_3"/>
    <property type="match status" value="1"/>
</dbReference>
<dbReference type="InterPro" id="IPR010982">
    <property type="entry name" value="Lambda_DNA-bd_dom_sf"/>
</dbReference>
<feature type="domain" description="HTH cro/C1-type" evidence="2">
    <location>
        <begin position="18"/>
        <end position="72"/>
    </location>
</feature>
<evidence type="ECO:0000259" key="2">
    <source>
        <dbReference type="PROSITE" id="PS50943"/>
    </source>
</evidence>
<protein>
    <submittedName>
        <fullName evidence="3">XRE family transcriptional regulator</fullName>
    </submittedName>
</protein>
<dbReference type="SMART" id="SM00530">
    <property type="entry name" value="HTH_XRE"/>
    <property type="match status" value="1"/>
</dbReference>
<dbReference type="PANTHER" id="PTHR46797">
    <property type="entry name" value="HTH-TYPE TRANSCRIPTIONAL REGULATOR"/>
    <property type="match status" value="1"/>
</dbReference>
<proteinExistence type="predicted"/>
<dbReference type="InterPro" id="IPR014710">
    <property type="entry name" value="RmlC-like_jellyroll"/>
</dbReference>
<dbReference type="CDD" id="cd00093">
    <property type="entry name" value="HTH_XRE"/>
    <property type="match status" value="1"/>
</dbReference>
<dbReference type="PANTHER" id="PTHR46797:SF1">
    <property type="entry name" value="METHYLPHOSPHONATE SYNTHASE"/>
    <property type="match status" value="1"/>
</dbReference>
<dbReference type="SUPFAM" id="SSF51182">
    <property type="entry name" value="RmlC-like cupins"/>
    <property type="match status" value="1"/>
</dbReference>
<dbReference type="SUPFAM" id="SSF47413">
    <property type="entry name" value="lambda repressor-like DNA-binding domains"/>
    <property type="match status" value="1"/>
</dbReference>
<dbReference type="PROSITE" id="PS50943">
    <property type="entry name" value="HTH_CROC1"/>
    <property type="match status" value="1"/>
</dbReference>
<comment type="caution">
    <text evidence="3">The sequence shown here is derived from an EMBL/GenBank/DDBJ whole genome shotgun (WGS) entry which is preliminary data.</text>
</comment>
<reference evidence="4" key="1">
    <citation type="journal article" date="2019" name="Int. J. Syst. Evol. Microbiol.">
        <title>The Global Catalogue of Microorganisms (GCM) 10K type strain sequencing project: providing services to taxonomists for standard genome sequencing and annotation.</title>
        <authorList>
            <consortium name="The Broad Institute Genomics Platform"/>
            <consortium name="The Broad Institute Genome Sequencing Center for Infectious Disease"/>
            <person name="Wu L."/>
            <person name="Ma J."/>
        </authorList>
    </citation>
    <scope>NUCLEOTIDE SEQUENCE [LARGE SCALE GENOMIC DNA]</scope>
    <source>
        <strain evidence="4">JCM 18298</strain>
    </source>
</reference>
<dbReference type="InterPro" id="IPR011051">
    <property type="entry name" value="RmlC_Cupin_sf"/>
</dbReference>
<dbReference type="RefSeq" id="WP_345499776.1">
    <property type="nucleotide sequence ID" value="NZ_BAABJM010000009.1"/>
</dbReference>
<evidence type="ECO:0000313" key="3">
    <source>
        <dbReference type="EMBL" id="GAA5069159.1"/>
    </source>
</evidence>